<dbReference type="GO" id="GO:0019877">
    <property type="term" value="P:diaminopimelate biosynthetic process"/>
    <property type="evidence" value="ECO:0007669"/>
    <property type="project" value="UniProtKB-UniRule"/>
</dbReference>
<comment type="catalytic activity">
    <reaction evidence="11 12">
        <text>L-aspartate 4-semialdehyde + pyruvate = (2S,4S)-4-hydroxy-2,3,4,5-tetrahydrodipicolinate + H2O + H(+)</text>
        <dbReference type="Rhea" id="RHEA:34171"/>
        <dbReference type="ChEBI" id="CHEBI:15361"/>
        <dbReference type="ChEBI" id="CHEBI:15377"/>
        <dbReference type="ChEBI" id="CHEBI:15378"/>
        <dbReference type="ChEBI" id="CHEBI:67139"/>
        <dbReference type="ChEBI" id="CHEBI:537519"/>
        <dbReference type="EC" id="4.3.3.7"/>
    </reaction>
</comment>
<dbReference type="NCBIfam" id="TIGR00674">
    <property type="entry name" value="dapA"/>
    <property type="match status" value="1"/>
</dbReference>
<protein>
    <recommendedName>
        <fullName evidence="4 12">4-hydroxy-tetrahydrodipicolinate synthase</fullName>
        <shortName evidence="12">HTPA synthase</shortName>
        <ecNumber evidence="4 12">4.3.3.7</ecNumber>
    </recommendedName>
</protein>
<dbReference type="Pfam" id="PF00701">
    <property type="entry name" value="DHDPS"/>
    <property type="match status" value="1"/>
</dbReference>
<keyword evidence="6 12" id="KW-0028">Amino-acid biosynthesis</keyword>
<dbReference type="InterPro" id="IPR002220">
    <property type="entry name" value="DapA-like"/>
</dbReference>
<dbReference type="InterPro" id="IPR020625">
    <property type="entry name" value="Schiff_base-form_aldolases_AS"/>
</dbReference>
<dbReference type="PANTHER" id="PTHR12128">
    <property type="entry name" value="DIHYDRODIPICOLINATE SYNTHASE"/>
    <property type="match status" value="1"/>
</dbReference>
<keyword evidence="10 12" id="KW-0704">Schiff base</keyword>
<comment type="caution">
    <text evidence="16">The sequence shown here is derived from an EMBL/GenBank/DDBJ whole genome shotgun (WGS) entry which is preliminary data.</text>
</comment>
<evidence type="ECO:0000256" key="13">
    <source>
        <dbReference type="PIRNR" id="PIRNR001365"/>
    </source>
</evidence>
<evidence type="ECO:0000256" key="4">
    <source>
        <dbReference type="ARBA" id="ARBA00012086"/>
    </source>
</evidence>
<feature type="site" description="Part of a proton relay during catalysis" evidence="12">
    <location>
        <position position="108"/>
    </location>
</feature>
<comment type="subunit">
    <text evidence="12">Homotetramer; dimer of dimers.</text>
</comment>
<organism evidence="16 17">
    <name type="scientific">Hyphococcus luteus</name>
    <dbReference type="NCBI Taxonomy" id="2058213"/>
    <lineage>
        <taxon>Bacteria</taxon>
        <taxon>Pseudomonadati</taxon>
        <taxon>Pseudomonadota</taxon>
        <taxon>Alphaproteobacteria</taxon>
        <taxon>Parvularculales</taxon>
        <taxon>Parvularculaceae</taxon>
        <taxon>Hyphococcus</taxon>
    </lineage>
</organism>
<comment type="similarity">
    <text evidence="3 12 13">Belongs to the DapA family.</text>
</comment>
<evidence type="ECO:0000256" key="12">
    <source>
        <dbReference type="HAMAP-Rule" id="MF_00418"/>
    </source>
</evidence>
<evidence type="ECO:0000313" key="16">
    <source>
        <dbReference type="EMBL" id="PQA86454.1"/>
    </source>
</evidence>
<keyword evidence="8 12" id="KW-0457">Lysine biosynthesis</keyword>
<dbReference type="AlphaFoldDB" id="A0A2S7K1S0"/>
<evidence type="ECO:0000256" key="2">
    <source>
        <dbReference type="ARBA" id="ARBA00005120"/>
    </source>
</evidence>
<dbReference type="SUPFAM" id="SSF51569">
    <property type="entry name" value="Aldolase"/>
    <property type="match status" value="1"/>
</dbReference>
<evidence type="ECO:0000256" key="3">
    <source>
        <dbReference type="ARBA" id="ARBA00007592"/>
    </source>
</evidence>
<evidence type="ECO:0000256" key="1">
    <source>
        <dbReference type="ARBA" id="ARBA00003294"/>
    </source>
</evidence>
<keyword evidence="5 12" id="KW-0963">Cytoplasm</keyword>
<dbReference type="GO" id="GO:0008840">
    <property type="term" value="F:4-hydroxy-tetrahydrodipicolinate synthase activity"/>
    <property type="evidence" value="ECO:0007669"/>
    <property type="project" value="UniProtKB-UniRule"/>
</dbReference>
<evidence type="ECO:0000313" key="17">
    <source>
        <dbReference type="Proteomes" id="UP000239504"/>
    </source>
</evidence>
<dbReference type="PROSITE" id="PS00666">
    <property type="entry name" value="DHDPS_2"/>
    <property type="match status" value="1"/>
</dbReference>
<evidence type="ECO:0000256" key="8">
    <source>
        <dbReference type="ARBA" id="ARBA00023154"/>
    </source>
</evidence>
<proteinExistence type="inferred from homology"/>
<feature type="active site" description="Schiff-base intermediate with substrate" evidence="12 14">
    <location>
        <position position="162"/>
    </location>
</feature>
<keyword evidence="7 12" id="KW-0220">Diaminopimelate biosynthesis</keyword>
<dbReference type="PRINTS" id="PR00146">
    <property type="entry name" value="DHPICSNTHASE"/>
</dbReference>
<evidence type="ECO:0000256" key="14">
    <source>
        <dbReference type="PIRSR" id="PIRSR001365-1"/>
    </source>
</evidence>
<evidence type="ECO:0000256" key="6">
    <source>
        <dbReference type="ARBA" id="ARBA00022605"/>
    </source>
</evidence>
<dbReference type="EMBL" id="PJCH01000015">
    <property type="protein sequence ID" value="PQA86454.1"/>
    <property type="molecule type" value="Genomic_DNA"/>
</dbReference>
<dbReference type="EC" id="4.3.3.7" evidence="4 12"/>
<comment type="subcellular location">
    <subcellularLocation>
        <location evidence="12">Cytoplasm</location>
    </subcellularLocation>
</comment>
<comment type="function">
    <text evidence="1 12">Catalyzes the condensation of (S)-aspartate-beta-semialdehyde [(S)-ASA] and pyruvate to 4-hydroxy-tetrahydrodipicolinate (HTPA).</text>
</comment>
<dbReference type="UniPathway" id="UPA00034">
    <property type="reaction ID" value="UER00017"/>
</dbReference>
<evidence type="ECO:0000256" key="5">
    <source>
        <dbReference type="ARBA" id="ARBA00022490"/>
    </source>
</evidence>
<feature type="binding site" evidence="12 15">
    <location>
        <position position="46"/>
    </location>
    <ligand>
        <name>pyruvate</name>
        <dbReference type="ChEBI" id="CHEBI:15361"/>
    </ligand>
</feature>
<comment type="caution">
    <text evidence="12">Was originally thought to be a dihydrodipicolinate synthase (DHDPS), catalyzing the condensation of (S)-aspartate-beta-semialdehyde [(S)-ASA] and pyruvate to dihydrodipicolinate (DHDP). However, it was shown in E.coli that the product of the enzymatic reaction is not dihydrodipicolinate but in fact (4S)-4-hydroxy-2,3,4,5-tetrahydro-(2S)-dipicolinic acid (HTPA), and that the consecutive dehydration reaction leading to DHDP is not spontaneous but catalyzed by DapB.</text>
</comment>
<feature type="site" description="Part of a proton relay during catalysis" evidence="12">
    <location>
        <position position="45"/>
    </location>
</feature>
<keyword evidence="17" id="KW-1185">Reference proteome</keyword>
<feature type="active site" description="Proton donor/acceptor" evidence="12 14">
    <location>
        <position position="134"/>
    </location>
</feature>
<evidence type="ECO:0000256" key="7">
    <source>
        <dbReference type="ARBA" id="ARBA00022915"/>
    </source>
</evidence>
<sequence>MTHFKGSITALVTPFKNGAVDERAFQELVERQIAAGTHGLVPVGTTGESATLTDEEHERVITLCVEAAAGRAPVIGGAGSNETAYSISMAKRIQKIGVDAILSVTGYYNRPSQAGLVAHYTALHDATDVPIIIYNIPARTVVGLSRETMATLSKLPRIIGVKDATADLARVALQRRECGEDFIQLSGEDMTAVGFNAMGGTGCISVTSNVAPELCAHMQNACLGDDYVTARALQDRLAPLHDALFSDASPGPVKYAMSLLGLMSDELRLPMVAPNDAAKAKVKAALEEIGLLG</sequence>
<comment type="pathway">
    <text evidence="2 12">Amino-acid biosynthesis; L-lysine biosynthesis via DAP pathway; (S)-tetrahydrodipicolinate from L-aspartate: step 3/4.</text>
</comment>
<dbReference type="InterPro" id="IPR013785">
    <property type="entry name" value="Aldolase_TIM"/>
</dbReference>
<evidence type="ECO:0000256" key="15">
    <source>
        <dbReference type="PIRSR" id="PIRSR001365-2"/>
    </source>
</evidence>
<dbReference type="SMART" id="SM01130">
    <property type="entry name" value="DHDPS"/>
    <property type="match status" value="1"/>
</dbReference>
<accession>A0A2S7K1S0</accession>
<dbReference type="RefSeq" id="WP_104831666.1">
    <property type="nucleotide sequence ID" value="NZ_PJCH01000015.1"/>
</dbReference>
<dbReference type="OrthoDB" id="9782828at2"/>
<evidence type="ECO:0000256" key="11">
    <source>
        <dbReference type="ARBA" id="ARBA00047836"/>
    </source>
</evidence>
<dbReference type="PROSITE" id="PS00665">
    <property type="entry name" value="DHDPS_1"/>
    <property type="match status" value="1"/>
</dbReference>
<keyword evidence="9 12" id="KW-0456">Lyase</keyword>
<dbReference type="GO" id="GO:0009089">
    <property type="term" value="P:lysine biosynthetic process via diaminopimelate"/>
    <property type="evidence" value="ECO:0007669"/>
    <property type="project" value="UniProtKB-UniRule"/>
</dbReference>
<reference evidence="16 17" key="1">
    <citation type="submission" date="2017-12" db="EMBL/GenBank/DDBJ databases">
        <authorList>
            <person name="Hurst M.R.H."/>
        </authorList>
    </citation>
    <scope>NUCLEOTIDE SEQUENCE [LARGE SCALE GENOMIC DNA]</scope>
    <source>
        <strain evidence="16 17">SY-3-19</strain>
    </source>
</reference>
<dbReference type="PIRSF" id="PIRSF001365">
    <property type="entry name" value="DHDPS"/>
    <property type="match status" value="1"/>
</dbReference>
<dbReference type="GO" id="GO:0005829">
    <property type="term" value="C:cytosol"/>
    <property type="evidence" value="ECO:0007669"/>
    <property type="project" value="TreeGrafter"/>
</dbReference>
<evidence type="ECO:0000256" key="9">
    <source>
        <dbReference type="ARBA" id="ARBA00023239"/>
    </source>
</evidence>
<evidence type="ECO:0000256" key="10">
    <source>
        <dbReference type="ARBA" id="ARBA00023270"/>
    </source>
</evidence>
<dbReference type="Gene3D" id="3.20.20.70">
    <property type="entry name" value="Aldolase class I"/>
    <property type="match status" value="1"/>
</dbReference>
<dbReference type="Proteomes" id="UP000239504">
    <property type="component" value="Unassembled WGS sequence"/>
</dbReference>
<dbReference type="InterPro" id="IPR020624">
    <property type="entry name" value="Schiff_base-form_aldolases_CS"/>
</dbReference>
<dbReference type="CDD" id="cd00950">
    <property type="entry name" value="DHDPS"/>
    <property type="match status" value="1"/>
</dbReference>
<dbReference type="HAMAP" id="MF_00418">
    <property type="entry name" value="DapA"/>
    <property type="match status" value="1"/>
</dbReference>
<name>A0A2S7K1S0_9PROT</name>
<gene>
    <name evidence="12" type="primary">dapA</name>
    <name evidence="16" type="ORF">CW354_19180</name>
</gene>
<feature type="binding site" evidence="12 15">
    <location>
        <position position="204"/>
    </location>
    <ligand>
        <name>pyruvate</name>
        <dbReference type="ChEBI" id="CHEBI:15361"/>
    </ligand>
</feature>
<dbReference type="InterPro" id="IPR005263">
    <property type="entry name" value="DapA"/>
</dbReference>
<dbReference type="PANTHER" id="PTHR12128:SF66">
    <property type="entry name" value="4-HYDROXY-2-OXOGLUTARATE ALDOLASE, MITOCHONDRIAL"/>
    <property type="match status" value="1"/>
</dbReference>